<feature type="compositionally biased region" description="Low complexity" evidence="10">
    <location>
        <begin position="1391"/>
        <end position="1402"/>
    </location>
</feature>
<comment type="subunit">
    <text evidence="9">Component of the Mediator complex.</text>
</comment>
<keyword evidence="6 9" id="KW-0010">Activator</keyword>
<keyword evidence="15" id="KW-1185">Reference proteome</keyword>
<evidence type="ECO:0000256" key="5">
    <source>
        <dbReference type="ARBA" id="ARBA00023015"/>
    </source>
</evidence>
<feature type="region of interest" description="Disordered" evidence="10">
    <location>
        <begin position="1378"/>
        <end position="1411"/>
    </location>
</feature>
<comment type="similarity">
    <text evidence="2 9">Belongs to the Mediator complex subunit 13 family.</text>
</comment>
<accession>S8CZ85</accession>
<keyword evidence="8 9" id="KW-0539">Nucleus</keyword>
<feature type="region of interest" description="Disordered" evidence="10">
    <location>
        <begin position="1015"/>
        <end position="1043"/>
    </location>
</feature>
<feature type="compositionally biased region" description="Polar residues" evidence="10">
    <location>
        <begin position="336"/>
        <end position="350"/>
    </location>
</feature>
<dbReference type="InterPro" id="IPR021643">
    <property type="entry name" value="Mediator_Med13_N"/>
</dbReference>
<protein>
    <recommendedName>
        <fullName evidence="3 9">Mediator of RNA polymerase II transcription subunit 13</fullName>
    </recommendedName>
</protein>
<feature type="compositionally biased region" description="Polar residues" evidence="10">
    <location>
        <begin position="400"/>
        <end position="415"/>
    </location>
</feature>
<evidence type="ECO:0000256" key="4">
    <source>
        <dbReference type="ARBA" id="ARBA00022491"/>
    </source>
</evidence>
<evidence type="ECO:0000259" key="13">
    <source>
        <dbReference type="Pfam" id="PF18296"/>
    </source>
</evidence>
<comment type="caution">
    <text evidence="14">The sequence shown here is derived from an EMBL/GenBank/DDBJ whole genome shotgun (WGS) entry which is preliminary data.</text>
</comment>
<feature type="domain" description="MID" evidence="13">
    <location>
        <begin position="1098"/>
        <end position="1332"/>
    </location>
</feature>
<keyword evidence="5 9" id="KW-0805">Transcription regulation</keyword>
<dbReference type="OrthoDB" id="103819at2759"/>
<feature type="region of interest" description="Disordered" evidence="10">
    <location>
        <begin position="1466"/>
        <end position="1486"/>
    </location>
</feature>
<evidence type="ECO:0000259" key="12">
    <source>
        <dbReference type="Pfam" id="PF11597"/>
    </source>
</evidence>
<dbReference type="GO" id="GO:0016592">
    <property type="term" value="C:mediator complex"/>
    <property type="evidence" value="ECO:0007669"/>
    <property type="project" value="InterPro"/>
</dbReference>
<evidence type="ECO:0000313" key="15">
    <source>
        <dbReference type="Proteomes" id="UP000015453"/>
    </source>
</evidence>
<evidence type="ECO:0000256" key="1">
    <source>
        <dbReference type="ARBA" id="ARBA00004123"/>
    </source>
</evidence>
<dbReference type="InterPro" id="IPR041285">
    <property type="entry name" value="MID_MedPIWI"/>
</dbReference>
<evidence type="ECO:0000313" key="14">
    <source>
        <dbReference type="EMBL" id="EPS70346.1"/>
    </source>
</evidence>
<evidence type="ECO:0000256" key="8">
    <source>
        <dbReference type="ARBA" id="ARBA00023242"/>
    </source>
</evidence>
<gene>
    <name evidence="14" type="ORF">M569_04407</name>
</gene>
<keyword evidence="4 9" id="KW-0678">Repressor</keyword>
<comment type="function">
    <text evidence="9">Component of the Mediator complex, a coactivator involved in regulated transcription of nearly all RNA polymerase II-dependent genes. Mediator functions as a bridge to convey information from gene-specific regulatory proteins to the basal RNA polymerase II transcription machinery. Mediator is recruited to promoters by direct interactions with regulatory proteins and serves as a scaffold for the assembly of a functional preinitiation complex with RNA polymerase II and the general transcription factors.</text>
</comment>
<evidence type="ECO:0000256" key="9">
    <source>
        <dbReference type="RuleBase" id="RU364134"/>
    </source>
</evidence>
<feature type="compositionally biased region" description="Low complexity" evidence="10">
    <location>
        <begin position="357"/>
        <end position="373"/>
    </location>
</feature>
<dbReference type="Pfam" id="PF06333">
    <property type="entry name" value="Med13_C"/>
    <property type="match status" value="1"/>
</dbReference>
<feature type="domain" description="Mediator complex subunit Med13 C-terminal" evidence="11">
    <location>
        <begin position="1498"/>
        <end position="1594"/>
    </location>
</feature>
<feature type="region of interest" description="Disordered" evidence="10">
    <location>
        <begin position="550"/>
        <end position="574"/>
    </location>
</feature>
<keyword evidence="7 9" id="KW-0804">Transcription</keyword>
<dbReference type="Pfam" id="PF11597">
    <property type="entry name" value="Med13_N"/>
    <property type="match status" value="1"/>
</dbReference>
<dbReference type="EMBL" id="AUSU01001714">
    <property type="protein sequence ID" value="EPS70346.1"/>
    <property type="molecule type" value="Genomic_DNA"/>
</dbReference>
<feature type="non-terminal residue" evidence="14">
    <location>
        <position position="1908"/>
    </location>
</feature>
<feature type="domain" description="Mediator complex subunit Med13 N-terminal" evidence="12">
    <location>
        <begin position="2"/>
        <end position="322"/>
    </location>
</feature>
<proteinExistence type="inferred from homology"/>
<evidence type="ECO:0000259" key="11">
    <source>
        <dbReference type="Pfam" id="PF06333"/>
    </source>
</evidence>
<feature type="region of interest" description="Disordered" evidence="10">
    <location>
        <begin position="336"/>
        <end position="382"/>
    </location>
</feature>
<dbReference type="InterPro" id="IPR051139">
    <property type="entry name" value="Mediator_complx_sub13"/>
</dbReference>
<organism evidence="14 15">
    <name type="scientific">Genlisea aurea</name>
    <dbReference type="NCBI Taxonomy" id="192259"/>
    <lineage>
        <taxon>Eukaryota</taxon>
        <taxon>Viridiplantae</taxon>
        <taxon>Streptophyta</taxon>
        <taxon>Embryophyta</taxon>
        <taxon>Tracheophyta</taxon>
        <taxon>Spermatophyta</taxon>
        <taxon>Magnoliopsida</taxon>
        <taxon>eudicotyledons</taxon>
        <taxon>Gunneridae</taxon>
        <taxon>Pentapetalae</taxon>
        <taxon>asterids</taxon>
        <taxon>lamiids</taxon>
        <taxon>Lamiales</taxon>
        <taxon>Lentibulariaceae</taxon>
        <taxon>Genlisea</taxon>
    </lineage>
</organism>
<dbReference type="Pfam" id="PF18296">
    <property type="entry name" value="MID_MedPIWI"/>
    <property type="match status" value="1"/>
</dbReference>
<evidence type="ECO:0000256" key="2">
    <source>
        <dbReference type="ARBA" id="ARBA00009354"/>
    </source>
</evidence>
<dbReference type="GO" id="GO:0003713">
    <property type="term" value="F:transcription coactivator activity"/>
    <property type="evidence" value="ECO:0007669"/>
    <property type="project" value="TreeGrafter"/>
</dbReference>
<evidence type="ECO:0000256" key="10">
    <source>
        <dbReference type="SAM" id="MobiDB-lite"/>
    </source>
</evidence>
<dbReference type="PANTHER" id="PTHR48249:SF3">
    <property type="entry name" value="MEDIATOR OF RNA POLYMERASE II TRANSCRIPTION SUBUNIT 13"/>
    <property type="match status" value="1"/>
</dbReference>
<feature type="region of interest" description="Disordered" evidence="10">
    <location>
        <begin position="1638"/>
        <end position="1659"/>
    </location>
</feature>
<dbReference type="PANTHER" id="PTHR48249">
    <property type="entry name" value="MEDIATOR OF RNA POLYMERASE II TRANSCRIPTION SUBUNIT 13"/>
    <property type="match status" value="1"/>
</dbReference>
<feature type="region of interest" description="Disordered" evidence="10">
    <location>
        <begin position="400"/>
        <end position="421"/>
    </location>
</feature>
<evidence type="ECO:0000256" key="3">
    <source>
        <dbReference type="ARBA" id="ARBA00019618"/>
    </source>
</evidence>
<dbReference type="GO" id="GO:0045944">
    <property type="term" value="P:positive regulation of transcription by RNA polymerase II"/>
    <property type="evidence" value="ECO:0007669"/>
    <property type="project" value="TreeGrafter"/>
</dbReference>
<dbReference type="Proteomes" id="UP000015453">
    <property type="component" value="Unassembled WGS sequence"/>
</dbReference>
<sequence length="1908" mass="205037">MWTNIFKIGGLQQISWFQFLPQEIDFDVLSDKSLKSDQHDAASVAVLLAHLQLQKEGFLSTWTNSFVGPWDPSQGLHNPDEKIKLWLFLPGQHSSIVDKAQVAVSRLRVLASGLWISPGDSEEVANALSQALRNSVERALKGFSYMRFGDVFSKYHPQMQNEEPLRKGQPVAEFIFAATEEAIFVHVIISARHVRSLVSADIETHLSSSARHSSEQISVVVSPHGMRGKLSGYCPDDIAKQVNMGSAKGRGSNELVGLPHLAAQVPGFPGVSRGKSCFVEVTLGCYSKFAEKNVNAHSSVPSDKFPVFEKPFAYPSEAVLVPVIFTSFARSSLKSNDTVDLRSGSSTGTQPGYGYHSSNNSNSSSNCSMSSSSGESGRKNLEAGDLDADADSLMTRQSGLSSLDQIQSDGSQSGTKRLRAGNSESFGQAGMVLNPPVTDCATTDANNMPNSVIGNEHCGSQWGWDDDDGGIRIDIQDLLAEFGDFGDFFETDILPIGEPPGSEESQGAMLLAIEGGEPGNSPNNSMMDVSDQILLPSGFQTFDSLNQLQAPTPLEDIPGKSLEAPRSAGSGQVTNDFSVSRSEFDDVVKAEALMTFASDYGAVETSKSVNSSVIFQSPYTPKYSRVDSAASSNNHLYSATLPCSPCFNVPDEKSVFPMSLKACKERSNSSAAIKSNKYYTYVERGKQKIGEIKKEFSTFEGGAGSSQFSGFVQNNGNPVSTKESQALGGDNLFTSLRNGIATHLECLLCQASMCRLRHTLLPSNDLSATGLSDFSGNIASHQGHIDSITMAGNISNKYELKKKEILPARIVGDLDTGVIDGPLNAPIGVWRSVGIPKVVKAGNHSVDSSSLPNSSFLDDSLLTYGHRQPLLELLDGIPLLVQQAASFVDLALDADCGDGPFGYLAIQEQTRRGLSCGPLMAHAGCGGLLASCHSLDISGTELVDPLSLDVQASLTISLLQSDMKAALKSAFSSVDGPLPVTDWCRGRSLSNEAGMGTEGFLVESNASASECRDSSITVGEPMSPSVSSAGPMSGTRGDEAATPAADLDQQQFARFRPTLSVVPFPSILVGYQDDWLKTSASSLQFWEKAPLEPYATTKHMSYYVVCPNIDPLVTAAADFFLQLGTVYETCKLGTHIPQSLGNEKEIDAGKISPGFALLDCPQSMKIDSNNATILGSISDYFLCLSNGWDLTSYLRTLTKVLKTLKFGSSTAVGAKERNSGAFTVVYVVCPFPDPLAILQAVVESSIAIGTAICSSDKERRSMAYNQVAKALSHSAAGDESLSNVLTLTGFSIPRLVLQIVTVDAVFRVTSPMLNELVVLKEIAFAVYNKARRFIRGASGETLLPGRSPGILTQMSAHIPGGGMWKDVVAPRIGGSHLQRESEVDSSLRPGSWDSSWQASRSSGHGSDQSRNGDTFLLEDSRCLFEPLYILSEPGSFDRGIHPFSWNANEASKLLSDDCASTSFVLPSASSGSGDKGSIPQPQSLDSDAFSSWNQKAIPSLHCCYGWTEDWRWMVCIWTDSRGELFDSYVYPFGGISSRQDTKGLQSLFIQILQQGCHILQACSPENGIIKPRELVIARIGTFFELECQEWHKALFAAGGSDVKKWSLQLRRSSSDLTPANSNGNPMQQQDIGILPERVLPSSSSSSSSPNPLYNPHAKASTFMKGGGGGGVGIGQSSSSRKLVGGHAVFDNTKGLLQWVQSVSFISVAIDHSLHLVFQSDLASSGTGQFSASSVQSNYVEGYTPVKSLGSAVASYILIPSPSMRFLPPTTLQLPTCLTADSPPLAHLLHSKGSAIPMSTGFVVSRAVPSMRRENRRASSKGEWPSVVCVSLIDYYGGKLSQEKVGAKVNSSKREGKDVEVEILESIAAELHALSWMTVSPAYLDRRTALPFHCDMLLRVRRLLHFADK</sequence>
<evidence type="ECO:0000256" key="7">
    <source>
        <dbReference type="ARBA" id="ARBA00023163"/>
    </source>
</evidence>
<comment type="subcellular location">
    <subcellularLocation>
        <location evidence="1 9">Nucleus</location>
    </subcellularLocation>
</comment>
<evidence type="ECO:0000256" key="6">
    <source>
        <dbReference type="ARBA" id="ARBA00023159"/>
    </source>
</evidence>
<reference evidence="14 15" key="1">
    <citation type="journal article" date="2013" name="BMC Genomics">
        <title>The miniature genome of a carnivorous plant Genlisea aurea contains a low number of genes and short non-coding sequences.</title>
        <authorList>
            <person name="Leushkin E.V."/>
            <person name="Sutormin R.A."/>
            <person name="Nabieva E.R."/>
            <person name="Penin A.A."/>
            <person name="Kondrashov A.S."/>
            <person name="Logacheva M.D."/>
        </authorList>
    </citation>
    <scope>NUCLEOTIDE SEQUENCE [LARGE SCALE GENOMIC DNA]</scope>
</reference>
<dbReference type="InterPro" id="IPR009401">
    <property type="entry name" value="Med13_C"/>
</dbReference>
<name>S8CZ85_9LAMI</name>